<reference evidence="1" key="1">
    <citation type="submission" date="2021-03" db="EMBL/GenBank/DDBJ databases">
        <title>Draft genome sequence of rust myrtle Austropuccinia psidii MF-1, a brazilian biotype.</title>
        <authorList>
            <person name="Quecine M.C."/>
            <person name="Pachon D.M.R."/>
            <person name="Bonatelli M.L."/>
            <person name="Correr F.H."/>
            <person name="Franceschini L.M."/>
            <person name="Leite T.F."/>
            <person name="Margarido G.R.A."/>
            <person name="Almeida C.A."/>
            <person name="Ferrarezi J.A."/>
            <person name="Labate C.A."/>
        </authorList>
    </citation>
    <scope>NUCLEOTIDE SEQUENCE</scope>
    <source>
        <strain evidence="1">MF-1</strain>
    </source>
</reference>
<evidence type="ECO:0000313" key="2">
    <source>
        <dbReference type="Proteomes" id="UP000765509"/>
    </source>
</evidence>
<dbReference type="AlphaFoldDB" id="A0A9Q3JPM0"/>
<proteinExistence type="predicted"/>
<sequence length="106" mass="12060">MTSWSNNHFHSGLGSSSRVEGSHSMGKLWLQTSTGTPLDVFRALQIAYKKKFIQIIKRISKELTVLVNNFPPHICTPNGKVSHYALQMAFEYFKTEFPPNAKFTNK</sequence>
<gene>
    <name evidence="1" type="ORF">O181_105511</name>
</gene>
<dbReference type="OrthoDB" id="1880067at2759"/>
<evidence type="ECO:0000313" key="1">
    <source>
        <dbReference type="EMBL" id="MBW0565796.1"/>
    </source>
</evidence>
<keyword evidence="2" id="KW-1185">Reference proteome</keyword>
<organism evidence="1 2">
    <name type="scientific">Austropuccinia psidii MF-1</name>
    <dbReference type="NCBI Taxonomy" id="1389203"/>
    <lineage>
        <taxon>Eukaryota</taxon>
        <taxon>Fungi</taxon>
        <taxon>Dikarya</taxon>
        <taxon>Basidiomycota</taxon>
        <taxon>Pucciniomycotina</taxon>
        <taxon>Pucciniomycetes</taxon>
        <taxon>Pucciniales</taxon>
        <taxon>Sphaerophragmiaceae</taxon>
        <taxon>Austropuccinia</taxon>
    </lineage>
</organism>
<accession>A0A9Q3JPM0</accession>
<comment type="caution">
    <text evidence="1">The sequence shown here is derived from an EMBL/GenBank/DDBJ whole genome shotgun (WGS) entry which is preliminary data.</text>
</comment>
<name>A0A9Q3JPM0_9BASI</name>
<dbReference type="EMBL" id="AVOT02078015">
    <property type="protein sequence ID" value="MBW0565796.1"/>
    <property type="molecule type" value="Genomic_DNA"/>
</dbReference>
<dbReference type="Proteomes" id="UP000765509">
    <property type="component" value="Unassembled WGS sequence"/>
</dbReference>
<protein>
    <submittedName>
        <fullName evidence="1">Uncharacterized protein</fullName>
    </submittedName>
</protein>